<proteinExistence type="predicted"/>
<dbReference type="InterPro" id="IPR036520">
    <property type="entry name" value="UPF0759_sf"/>
</dbReference>
<dbReference type="OrthoDB" id="9780310at2"/>
<dbReference type="PANTHER" id="PTHR30348">
    <property type="entry name" value="UNCHARACTERIZED PROTEIN YECE"/>
    <property type="match status" value="1"/>
</dbReference>
<dbReference type="AlphaFoldDB" id="Q026Q5"/>
<gene>
    <name evidence="1" type="ordered locus">Acid_2024</name>
</gene>
<dbReference type="InParanoid" id="Q026Q5"/>
<dbReference type="eggNOG" id="COG1801">
    <property type="taxonomic scope" value="Bacteria"/>
</dbReference>
<evidence type="ECO:0008006" key="2">
    <source>
        <dbReference type="Google" id="ProtNLM"/>
    </source>
</evidence>
<dbReference type="EMBL" id="CP000473">
    <property type="protein sequence ID" value="ABJ83014.1"/>
    <property type="molecule type" value="Genomic_DNA"/>
</dbReference>
<dbReference type="InterPro" id="IPR002763">
    <property type="entry name" value="DUF72"/>
</dbReference>
<dbReference type="HOGENOM" id="CLU_046519_3_0_0"/>
<protein>
    <recommendedName>
        <fullName evidence="2">DUF72 domain-containing protein</fullName>
    </recommendedName>
</protein>
<accession>Q026Q5</accession>
<sequence>MAASCETRIGTSGWHYKHWRGPFYPEKLPASKMLEFYTAHFDTVELNNTFYRLPPETGVQTWRESTPAEFRFAAKGSRFLTHMKKLKEPEAGVAKFFDRVERLGEKLGPIVFQLPPWWEVNAERLTGFLEILPTAHRYAFELRNPTWHTPEIYQLLRRHNAAFCIFEIAGFHTNFELTADFTYVRLHGPGDKYQGSYPGETLKAWADRIRDWRKDLHGIYVYFDNDQAGYAVHNALELKGRL</sequence>
<dbReference type="STRING" id="234267.Acid_2024"/>
<dbReference type="PANTHER" id="PTHR30348:SF4">
    <property type="entry name" value="DUF72 DOMAIN-CONTAINING PROTEIN"/>
    <property type="match status" value="1"/>
</dbReference>
<dbReference type="SUPFAM" id="SSF117396">
    <property type="entry name" value="TM1631-like"/>
    <property type="match status" value="1"/>
</dbReference>
<dbReference type="Gene3D" id="3.20.20.410">
    <property type="entry name" value="Protein of unknown function UPF0759"/>
    <property type="match status" value="1"/>
</dbReference>
<name>Q026Q5_SOLUE</name>
<dbReference type="KEGG" id="sus:Acid_2024"/>
<organism evidence="1">
    <name type="scientific">Solibacter usitatus (strain Ellin6076)</name>
    <dbReference type="NCBI Taxonomy" id="234267"/>
    <lineage>
        <taxon>Bacteria</taxon>
        <taxon>Pseudomonadati</taxon>
        <taxon>Acidobacteriota</taxon>
        <taxon>Terriglobia</taxon>
        <taxon>Bryobacterales</taxon>
        <taxon>Solibacteraceae</taxon>
        <taxon>Candidatus Solibacter</taxon>
    </lineage>
</organism>
<dbReference type="Pfam" id="PF01904">
    <property type="entry name" value="DUF72"/>
    <property type="match status" value="1"/>
</dbReference>
<reference evidence="1" key="1">
    <citation type="submission" date="2006-10" db="EMBL/GenBank/DDBJ databases">
        <title>Complete sequence of Solibacter usitatus Ellin6076.</title>
        <authorList>
            <consortium name="US DOE Joint Genome Institute"/>
            <person name="Copeland A."/>
            <person name="Lucas S."/>
            <person name="Lapidus A."/>
            <person name="Barry K."/>
            <person name="Detter J.C."/>
            <person name="Glavina del Rio T."/>
            <person name="Hammon N."/>
            <person name="Israni S."/>
            <person name="Dalin E."/>
            <person name="Tice H."/>
            <person name="Pitluck S."/>
            <person name="Thompson L.S."/>
            <person name="Brettin T."/>
            <person name="Bruce D."/>
            <person name="Han C."/>
            <person name="Tapia R."/>
            <person name="Gilna P."/>
            <person name="Schmutz J."/>
            <person name="Larimer F."/>
            <person name="Land M."/>
            <person name="Hauser L."/>
            <person name="Kyrpides N."/>
            <person name="Mikhailova N."/>
            <person name="Janssen P.H."/>
            <person name="Kuske C.R."/>
            <person name="Richardson P."/>
        </authorList>
    </citation>
    <scope>NUCLEOTIDE SEQUENCE</scope>
    <source>
        <strain evidence="1">Ellin6076</strain>
    </source>
</reference>
<evidence type="ECO:0000313" key="1">
    <source>
        <dbReference type="EMBL" id="ABJ83014.1"/>
    </source>
</evidence>